<dbReference type="SMART" id="SM00382">
    <property type="entry name" value="AAA"/>
    <property type="match status" value="1"/>
</dbReference>
<dbReference type="Gene3D" id="3.40.50.300">
    <property type="entry name" value="P-loop containing nucleotide triphosphate hydrolases"/>
    <property type="match status" value="1"/>
</dbReference>
<organism evidence="12 13">
    <name type="scientific">Purpureocillium lilacinum</name>
    <name type="common">Paecilomyces lilacinus</name>
    <dbReference type="NCBI Taxonomy" id="33203"/>
    <lineage>
        <taxon>Eukaryota</taxon>
        <taxon>Fungi</taxon>
        <taxon>Dikarya</taxon>
        <taxon>Ascomycota</taxon>
        <taxon>Pezizomycotina</taxon>
        <taxon>Sordariomycetes</taxon>
        <taxon>Hypocreomycetidae</taxon>
        <taxon>Hypocreales</taxon>
        <taxon>Ophiocordycipitaceae</taxon>
        <taxon>Purpureocillium</taxon>
    </lineage>
</organism>
<gene>
    <name evidence="12" type="ORF">PCL_10750</name>
</gene>
<evidence type="ECO:0000313" key="12">
    <source>
        <dbReference type="EMBL" id="PWI72127.1"/>
    </source>
</evidence>
<evidence type="ECO:0000256" key="6">
    <source>
        <dbReference type="ARBA" id="ARBA00022840"/>
    </source>
</evidence>
<dbReference type="CDD" id="cd18580">
    <property type="entry name" value="ABC_6TM_ABCC_D2"/>
    <property type="match status" value="1"/>
</dbReference>
<dbReference type="EMBL" id="LCWV01000006">
    <property type="protein sequence ID" value="PWI72127.1"/>
    <property type="molecule type" value="Genomic_DNA"/>
</dbReference>
<dbReference type="InterPro" id="IPR003593">
    <property type="entry name" value="AAA+_ATPase"/>
</dbReference>
<evidence type="ECO:0000256" key="9">
    <source>
        <dbReference type="SAM" id="Phobius"/>
    </source>
</evidence>
<evidence type="ECO:0000256" key="3">
    <source>
        <dbReference type="ARBA" id="ARBA00022475"/>
    </source>
</evidence>
<reference evidence="12 13" key="1">
    <citation type="journal article" date="2016" name="Front. Microbiol.">
        <title>Genome and transcriptome sequences reveal the specific parasitism of the nematophagous Purpureocillium lilacinum 36-1.</title>
        <authorList>
            <person name="Xie J."/>
            <person name="Li S."/>
            <person name="Mo C."/>
            <person name="Xiao X."/>
            <person name="Peng D."/>
            <person name="Wang G."/>
            <person name="Xiao Y."/>
        </authorList>
    </citation>
    <scope>NUCLEOTIDE SEQUENCE [LARGE SCALE GENOMIC DNA]</scope>
    <source>
        <strain evidence="12 13">36-1</strain>
    </source>
</reference>
<evidence type="ECO:0000259" key="10">
    <source>
        <dbReference type="PROSITE" id="PS50893"/>
    </source>
</evidence>
<dbReference type="GO" id="GO:0005524">
    <property type="term" value="F:ATP binding"/>
    <property type="evidence" value="ECO:0007669"/>
    <property type="project" value="UniProtKB-KW"/>
</dbReference>
<keyword evidence="3" id="KW-1003">Cell membrane</keyword>
<feature type="transmembrane region" description="Helical" evidence="9">
    <location>
        <begin position="59"/>
        <end position="76"/>
    </location>
</feature>
<feature type="transmembrane region" description="Helical" evidence="9">
    <location>
        <begin position="116"/>
        <end position="136"/>
    </location>
</feature>
<evidence type="ECO:0000256" key="4">
    <source>
        <dbReference type="ARBA" id="ARBA00022692"/>
    </source>
</evidence>
<dbReference type="PANTHER" id="PTHR24223:SF345">
    <property type="entry name" value="ABC MULTIDRUG TRANSPORTER (EUROFUNG)"/>
    <property type="match status" value="1"/>
</dbReference>
<dbReference type="Gene3D" id="1.20.1560.10">
    <property type="entry name" value="ABC transporter type 1, transmembrane domain"/>
    <property type="match status" value="2"/>
</dbReference>
<keyword evidence="5" id="KW-0547">Nucleotide-binding</keyword>
<dbReference type="InterPro" id="IPR003439">
    <property type="entry name" value="ABC_transporter-like_ATP-bd"/>
</dbReference>
<dbReference type="GO" id="GO:0005886">
    <property type="term" value="C:plasma membrane"/>
    <property type="evidence" value="ECO:0007669"/>
    <property type="project" value="UniProtKB-SubCell"/>
</dbReference>
<dbReference type="InterPro" id="IPR036640">
    <property type="entry name" value="ABC1_TM_sf"/>
</dbReference>
<keyword evidence="8 9" id="KW-0472">Membrane</keyword>
<feature type="transmembrane region" description="Helical" evidence="9">
    <location>
        <begin position="658"/>
        <end position="677"/>
    </location>
</feature>
<feature type="transmembrane region" description="Helical" evidence="9">
    <location>
        <begin position="484"/>
        <end position="505"/>
    </location>
</feature>
<feature type="transmembrane region" description="Helical" evidence="9">
    <location>
        <begin position="82"/>
        <end position="104"/>
    </location>
</feature>
<dbReference type="InterPro" id="IPR044726">
    <property type="entry name" value="ABCC_6TM_D2"/>
</dbReference>
<feature type="transmembrane region" description="Helical" evidence="9">
    <location>
        <begin position="740"/>
        <end position="761"/>
    </location>
</feature>
<accession>A0A2U3EC92</accession>
<proteinExistence type="predicted"/>
<keyword evidence="2" id="KW-0813">Transport</keyword>
<dbReference type="Proteomes" id="UP000245956">
    <property type="component" value="Unassembled WGS sequence"/>
</dbReference>
<dbReference type="PROSITE" id="PS50929">
    <property type="entry name" value="ABC_TM1F"/>
    <property type="match status" value="2"/>
</dbReference>
<name>A0A2U3EC92_PURLI</name>
<evidence type="ECO:0000256" key="2">
    <source>
        <dbReference type="ARBA" id="ARBA00022448"/>
    </source>
</evidence>
<protein>
    <submittedName>
        <fullName evidence="12">Multidrug resistance-associated protein</fullName>
    </submittedName>
</protein>
<dbReference type="Pfam" id="PF00005">
    <property type="entry name" value="ABC_tran"/>
    <property type="match status" value="1"/>
</dbReference>
<sequence length="1093" mass="118633">MSANLHGQLLCQGTSLARGGSIATSIVFLILAPCRLYSLRNEETKGQGAIRLTSQISSPIPAAAAVAQLVSMLKFAHGQLDIWRIVETCLALATAVAFIVVSAVEHRKTIRPSSAIVAYLLAMLGSDVFALTHPGHAGVASTGSQNDRGLTAITLVVRLTLLAFECRDKSLALFSKYAGLSPEETVGVLSRTFFCWLAGLMALGNKRMLRPADMPPLDTQQRGAKLRGQALKHWESRERPERGVTLLSVLARCLMAPALRPIIPRLCVTVCRCSQPVLIRQAMAFVSGTNEHAECRGNWILSAAIVIYGGLAVCTSLYRHRLNRLQIGIRASLVALVYDKALKISSDVFDANRVVTIMGTDIDSVSGAGEMLHETWGQFAELATGMILLAREVKWLWPLPLAIIVASSRVSKYVAANVRMRQKNWTAATQTRISTLSSTLGSMKSVKAMGLAGHLGDYITDLRQAEIESSKDVRWMHCIYNASANAVGIFTPVVTVVLFALVAAAQGVQLDAKTTFTTTAILAVVTHPANMIMTIVPRAIAALANHAVCLCCLDLDECADVVSVCRLVGCIHVNLRRATFMLLASRSGRMLHQALLVSIFGAPLSYFVSTDTGVTLNRFSQDISLVDRQLPVALSGLCTQILKMTVQLAILLQVQRQLWLALPVCIAVVYVVQRVYLRTSRQLRALELESHSALYSWFLETVDGVVSIRSFAWQASATARNLEGLDSSARPEYALMCLQCWLNLVLDLLVGLVAVGVIAVALRWRDATVEANLGMSLNIIFVTSPTLVRLVQSWTSLDVSLGAVARLKSAIEETPSEDKPGEGLKPDAWPTRGDLHVRNLSAGLENMVLTSVDLDASPGQKLVICGRTGSGKSTIVLSLLWLIESSGSINVDGVPLSRIRRSAIRDQCFITVPQDAFFLPQATLQFNLDPSGRVPRSILRDALLSVDMWVPVSAVSPGADPFDQPMSSLPSFSVGQTQLLAMARAVVKRHALAGAGEYHDDEPCRPILLLDEATSSLDAATEAKIYDIVQSVFTEKGYTVVIVAHRVSMLADRMRPGDHVAWIQDGRVVKVGNADDLRRGLESWHEGQDTHLE</sequence>
<evidence type="ECO:0000256" key="8">
    <source>
        <dbReference type="ARBA" id="ARBA00023136"/>
    </source>
</evidence>
<evidence type="ECO:0000313" key="13">
    <source>
        <dbReference type="Proteomes" id="UP000245956"/>
    </source>
</evidence>
<dbReference type="InterPro" id="IPR027417">
    <property type="entry name" value="P-loop_NTPase"/>
</dbReference>
<feature type="domain" description="ABC transmembrane type-1" evidence="11">
    <location>
        <begin position="275"/>
        <end position="541"/>
    </location>
</feature>
<feature type="transmembrane region" description="Helical" evidence="9">
    <location>
        <begin position="20"/>
        <end position="38"/>
    </location>
</feature>
<dbReference type="GO" id="GO:0140359">
    <property type="term" value="F:ABC-type transporter activity"/>
    <property type="evidence" value="ECO:0007669"/>
    <property type="project" value="InterPro"/>
</dbReference>
<feature type="transmembrane region" description="Helical" evidence="9">
    <location>
        <begin position="299"/>
        <end position="318"/>
    </location>
</feature>
<evidence type="ECO:0000256" key="5">
    <source>
        <dbReference type="ARBA" id="ARBA00022741"/>
    </source>
</evidence>
<dbReference type="AlphaFoldDB" id="A0A2U3EC92"/>
<feature type="transmembrane region" description="Helical" evidence="9">
    <location>
        <begin position="590"/>
        <end position="609"/>
    </location>
</feature>
<dbReference type="InterPro" id="IPR050173">
    <property type="entry name" value="ABC_transporter_C-like"/>
</dbReference>
<evidence type="ECO:0000256" key="1">
    <source>
        <dbReference type="ARBA" id="ARBA00004651"/>
    </source>
</evidence>
<feature type="domain" description="ABC transmembrane type-1" evidence="11">
    <location>
        <begin position="575"/>
        <end position="761"/>
    </location>
</feature>
<keyword evidence="4 9" id="KW-0812">Transmembrane</keyword>
<keyword evidence="6" id="KW-0067">ATP-binding</keyword>
<feature type="domain" description="ABC transporter" evidence="10">
    <location>
        <begin position="835"/>
        <end position="1090"/>
    </location>
</feature>
<dbReference type="SUPFAM" id="SSF90123">
    <property type="entry name" value="ABC transporter transmembrane region"/>
    <property type="match status" value="2"/>
</dbReference>
<dbReference type="Pfam" id="PF00664">
    <property type="entry name" value="ABC_membrane"/>
    <property type="match status" value="2"/>
</dbReference>
<dbReference type="PROSITE" id="PS50893">
    <property type="entry name" value="ABC_TRANSPORTER_2"/>
    <property type="match status" value="1"/>
</dbReference>
<comment type="caution">
    <text evidence="12">The sequence shown here is derived from an EMBL/GenBank/DDBJ whole genome shotgun (WGS) entry which is preliminary data.</text>
</comment>
<dbReference type="GO" id="GO:0016887">
    <property type="term" value="F:ATP hydrolysis activity"/>
    <property type="evidence" value="ECO:0007669"/>
    <property type="project" value="InterPro"/>
</dbReference>
<evidence type="ECO:0000259" key="11">
    <source>
        <dbReference type="PROSITE" id="PS50929"/>
    </source>
</evidence>
<dbReference type="SUPFAM" id="SSF52540">
    <property type="entry name" value="P-loop containing nucleoside triphosphate hydrolases"/>
    <property type="match status" value="1"/>
</dbReference>
<comment type="subcellular location">
    <subcellularLocation>
        <location evidence="1">Cell membrane</location>
        <topology evidence="1">Multi-pass membrane protein</topology>
    </subcellularLocation>
</comment>
<evidence type="ECO:0000256" key="7">
    <source>
        <dbReference type="ARBA" id="ARBA00022989"/>
    </source>
</evidence>
<keyword evidence="7 9" id="KW-1133">Transmembrane helix</keyword>
<dbReference type="PANTHER" id="PTHR24223">
    <property type="entry name" value="ATP-BINDING CASSETTE SUB-FAMILY C"/>
    <property type="match status" value="1"/>
</dbReference>
<dbReference type="InterPro" id="IPR011527">
    <property type="entry name" value="ABC1_TM_dom"/>
</dbReference>